<name>A0A2P8FQX1_9BACT</name>
<reference evidence="2 3" key="1">
    <citation type="submission" date="2018-03" db="EMBL/GenBank/DDBJ databases">
        <title>Genomic Encyclopedia of Archaeal and Bacterial Type Strains, Phase II (KMG-II): from individual species to whole genera.</title>
        <authorList>
            <person name="Goeker M."/>
        </authorList>
    </citation>
    <scope>NUCLEOTIDE SEQUENCE [LARGE SCALE GENOMIC DNA]</scope>
    <source>
        <strain evidence="2 3">DSM 18107</strain>
    </source>
</reference>
<keyword evidence="3" id="KW-1185">Reference proteome</keyword>
<proteinExistence type="predicted"/>
<evidence type="ECO:0000256" key="1">
    <source>
        <dbReference type="SAM" id="Phobius"/>
    </source>
</evidence>
<keyword evidence="1" id="KW-1133">Transmembrane helix</keyword>
<feature type="transmembrane region" description="Helical" evidence="1">
    <location>
        <begin position="66"/>
        <end position="83"/>
    </location>
</feature>
<comment type="caution">
    <text evidence="2">The sequence shown here is derived from an EMBL/GenBank/DDBJ whole genome shotgun (WGS) entry which is preliminary data.</text>
</comment>
<evidence type="ECO:0000313" key="2">
    <source>
        <dbReference type="EMBL" id="PSL24097.1"/>
    </source>
</evidence>
<dbReference type="EMBL" id="PYGK01000016">
    <property type="protein sequence ID" value="PSL24097.1"/>
    <property type="molecule type" value="Genomic_DNA"/>
</dbReference>
<dbReference type="Proteomes" id="UP000240978">
    <property type="component" value="Unassembled WGS sequence"/>
</dbReference>
<feature type="transmembrane region" description="Helical" evidence="1">
    <location>
        <begin position="28"/>
        <end position="46"/>
    </location>
</feature>
<organism evidence="2 3">
    <name type="scientific">Chitinophaga ginsengisoli</name>
    <dbReference type="NCBI Taxonomy" id="363837"/>
    <lineage>
        <taxon>Bacteria</taxon>
        <taxon>Pseudomonadati</taxon>
        <taxon>Bacteroidota</taxon>
        <taxon>Chitinophagia</taxon>
        <taxon>Chitinophagales</taxon>
        <taxon>Chitinophagaceae</taxon>
        <taxon>Chitinophaga</taxon>
    </lineage>
</organism>
<sequence>MCTLDGPTYMPITNILIIMTPNVAGRHVCKITLYTVIILELFWLFVETRGDFANGILFYLKAQMNYIVWIFFAIWFLSSYFLGKMMGGEMLKGRNHLVLASIYGLVEGLILVTYAIIVFITSGQWSNMVHAMPELSLMIIIPILLLWLAAASTLKQKMK</sequence>
<protein>
    <submittedName>
        <fullName evidence="2">Uncharacterized protein</fullName>
    </submittedName>
</protein>
<keyword evidence="1" id="KW-0812">Transmembrane</keyword>
<dbReference type="AlphaFoldDB" id="A0A2P8FQX1"/>
<evidence type="ECO:0000313" key="3">
    <source>
        <dbReference type="Proteomes" id="UP000240978"/>
    </source>
</evidence>
<feature type="transmembrane region" description="Helical" evidence="1">
    <location>
        <begin position="95"/>
        <end position="120"/>
    </location>
</feature>
<feature type="transmembrane region" description="Helical" evidence="1">
    <location>
        <begin position="135"/>
        <end position="154"/>
    </location>
</feature>
<gene>
    <name evidence="2" type="ORF">CLV42_11683</name>
</gene>
<keyword evidence="1" id="KW-0472">Membrane</keyword>
<accession>A0A2P8FQX1</accession>